<gene>
    <name evidence="1" type="ORF">CEXT_485771</name>
</gene>
<dbReference type="EMBL" id="BPLR01016255">
    <property type="protein sequence ID" value="GIY82548.1"/>
    <property type="molecule type" value="Genomic_DNA"/>
</dbReference>
<evidence type="ECO:0000313" key="1">
    <source>
        <dbReference type="EMBL" id="GIY82548.1"/>
    </source>
</evidence>
<dbReference type="AlphaFoldDB" id="A0AAV4WLZ7"/>
<organism evidence="1 2">
    <name type="scientific">Caerostris extrusa</name>
    <name type="common">Bark spider</name>
    <name type="synonym">Caerostris bankana</name>
    <dbReference type="NCBI Taxonomy" id="172846"/>
    <lineage>
        <taxon>Eukaryota</taxon>
        <taxon>Metazoa</taxon>
        <taxon>Ecdysozoa</taxon>
        <taxon>Arthropoda</taxon>
        <taxon>Chelicerata</taxon>
        <taxon>Arachnida</taxon>
        <taxon>Araneae</taxon>
        <taxon>Araneomorphae</taxon>
        <taxon>Entelegynae</taxon>
        <taxon>Araneoidea</taxon>
        <taxon>Araneidae</taxon>
        <taxon>Caerostris</taxon>
    </lineage>
</organism>
<protein>
    <submittedName>
        <fullName evidence="1">Uncharacterized protein</fullName>
    </submittedName>
</protein>
<accession>A0AAV4WLZ7</accession>
<proteinExistence type="predicted"/>
<evidence type="ECO:0000313" key="2">
    <source>
        <dbReference type="Proteomes" id="UP001054945"/>
    </source>
</evidence>
<dbReference type="Proteomes" id="UP001054945">
    <property type="component" value="Unassembled WGS sequence"/>
</dbReference>
<comment type="caution">
    <text evidence="1">The sequence shown here is derived from an EMBL/GenBank/DDBJ whole genome shotgun (WGS) entry which is preliminary data.</text>
</comment>
<name>A0AAV4WLZ7_CAEEX</name>
<sequence length="84" mass="9735">MVLGATLSPNAWDSEPTVNASLISREERKSDIESTNNITIDVEQTDFYFNYTGYQKDPLSRTFRRNFTVNVMITFSFCIAWNRV</sequence>
<reference evidence="1 2" key="1">
    <citation type="submission" date="2021-06" db="EMBL/GenBank/DDBJ databases">
        <title>Caerostris extrusa draft genome.</title>
        <authorList>
            <person name="Kono N."/>
            <person name="Arakawa K."/>
        </authorList>
    </citation>
    <scope>NUCLEOTIDE SEQUENCE [LARGE SCALE GENOMIC DNA]</scope>
</reference>
<keyword evidence="2" id="KW-1185">Reference proteome</keyword>